<evidence type="ECO:0000259" key="1">
    <source>
        <dbReference type="Pfam" id="PF05239"/>
    </source>
</evidence>
<dbReference type="PANTHER" id="PTHR36505:SF1">
    <property type="entry name" value="BLR1072 PROTEIN"/>
    <property type="match status" value="1"/>
</dbReference>
<sequence>MSNEIISTSVVTIGRLGSRVLSASTLDDDDIYNLKGQKLGSIKEIMLDINTGRVCYVVLSFGGFLSMGEKLFAVPWSALTVDTENKRFLMDTDEERLKEAPGFDTDNWPNMADASWEKKVHSYYGTQPITTF</sequence>
<proteinExistence type="predicted"/>
<feature type="domain" description="PRC-barrel" evidence="1">
    <location>
        <begin position="21"/>
        <end position="96"/>
    </location>
</feature>
<accession>A0A935K977</accession>
<comment type="caution">
    <text evidence="2">The sequence shown here is derived from an EMBL/GenBank/DDBJ whole genome shotgun (WGS) entry which is preliminary data.</text>
</comment>
<dbReference type="Pfam" id="PF05239">
    <property type="entry name" value="PRC"/>
    <property type="match status" value="1"/>
</dbReference>
<dbReference type="InterPro" id="IPR011033">
    <property type="entry name" value="PRC_barrel-like_sf"/>
</dbReference>
<protein>
    <submittedName>
        <fullName evidence="2">PRC-barrel domain-containing protein</fullName>
    </submittedName>
</protein>
<dbReference type="Gene3D" id="2.30.30.240">
    <property type="entry name" value="PRC-barrel domain"/>
    <property type="match status" value="1"/>
</dbReference>
<evidence type="ECO:0000313" key="2">
    <source>
        <dbReference type="EMBL" id="MBK7414566.1"/>
    </source>
</evidence>
<gene>
    <name evidence="2" type="ORF">IPJ38_05050</name>
</gene>
<reference evidence="2 3" key="1">
    <citation type="submission" date="2020-10" db="EMBL/GenBank/DDBJ databases">
        <title>Connecting structure to function with the recovery of over 1000 high-quality activated sludge metagenome-assembled genomes encoding full-length rRNA genes using long-read sequencing.</title>
        <authorList>
            <person name="Singleton C.M."/>
            <person name="Petriglieri F."/>
            <person name="Kristensen J.M."/>
            <person name="Kirkegaard R.H."/>
            <person name="Michaelsen T.Y."/>
            <person name="Andersen M.H."/>
            <person name="Karst S.M."/>
            <person name="Dueholm M.S."/>
            <person name="Nielsen P.H."/>
            <person name="Albertsen M."/>
        </authorList>
    </citation>
    <scope>NUCLEOTIDE SEQUENCE [LARGE SCALE GENOMIC DNA]</scope>
    <source>
        <strain evidence="2">EsbW_18-Q3-R4-48_BATAC.463</strain>
    </source>
</reference>
<evidence type="ECO:0000313" key="3">
    <source>
        <dbReference type="Proteomes" id="UP000739411"/>
    </source>
</evidence>
<dbReference type="Proteomes" id="UP000739411">
    <property type="component" value="Unassembled WGS sequence"/>
</dbReference>
<dbReference type="SUPFAM" id="SSF50346">
    <property type="entry name" value="PRC-barrel domain"/>
    <property type="match status" value="1"/>
</dbReference>
<dbReference type="PANTHER" id="PTHR36505">
    <property type="entry name" value="BLR1072 PROTEIN"/>
    <property type="match status" value="1"/>
</dbReference>
<organism evidence="2 3">
    <name type="scientific">Candidatus Dechloromonas phosphorivorans</name>
    <dbReference type="NCBI Taxonomy" id="2899244"/>
    <lineage>
        <taxon>Bacteria</taxon>
        <taxon>Pseudomonadati</taxon>
        <taxon>Pseudomonadota</taxon>
        <taxon>Betaproteobacteria</taxon>
        <taxon>Rhodocyclales</taxon>
        <taxon>Azonexaceae</taxon>
        <taxon>Dechloromonas</taxon>
    </lineage>
</organism>
<name>A0A935K977_9RHOO</name>
<dbReference type="InterPro" id="IPR027275">
    <property type="entry name" value="PRC-brl_dom"/>
</dbReference>
<dbReference type="EMBL" id="JADJMS010000010">
    <property type="protein sequence ID" value="MBK7414566.1"/>
    <property type="molecule type" value="Genomic_DNA"/>
</dbReference>
<dbReference type="AlphaFoldDB" id="A0A935K977"/>